<organism evidence="1 2">
    <name type="scientific">Reticulomyxa filosa</name>
    <dbReference type="NCBI Taxonomy" id="46433"/>
    <lineage>
        <taxon>Eukaryota</taxon>
        <taxon>Sar</taxon>
        <taxon>Rhizaria</taxon>
        <taxon>Retaria</taxon>
        <taxon>Foraminifera</taxon>
        <taxon>Monothalamids</taxon>
        <taxon>Reticulomyxidae</taxon>
        <taxon>Reticulomyxa</taxon>
    </lineage>
</organism>
<dbReference type="SUPFAM" id="SSF56784">
    <property type="entry name" value="HAD-like"/>
    <property type="match status" value="1"/>
</dbReference>
<dbReference type="SFLD" id="SFLDS00003">
    <property type="entry name" value="Haloacid_Dehalogenase"/>
    <property type="match status" value="1"/>
</dbReference>
<dbReference type="PANTHER" id="PTHR43434:SF1">
    <property type="entry name" value="PHOSPHOGLYCOLATE PHOSPHATASE"/>
    <property type="match status" value="1"/>
</dbReference>
<protein>
    <submittedName>
        <fullName evidence="1">Uncharacterized protein</fullName>
    </submittedName>
</protein>
<dbReference type="OrthoDB" id="1694274at2759"/>
<dbReference type="Proteomes" id="UP000023152">
    <property type="component" value="Unassembled WGS sequence"/>
</dbReference>
<evidence type="ECO:0000313" key="1">
    <source>
        <dbReference type="EMBL" id="ETO28532.1"/>
    </source>
</evidence>
<dbReference type="Gene3D" id="3.40.50.11370">
    <property type="match status" value="1"/>
</dbReference>
<dbReference type="Pfam" id="PF13419">
    <property type="entry name" value="HAD_2"/>
    <property type="match status" value="1"/>
</dbReference>
<keyword evidence="2" id="KW-1185">Reference proteome</keyword>
<dbReference type="Gene3D" id="3.40.50.1000">
    <property type="entry name" value="HAD superfamily/HAD-like"/>
    <property type="match status" value="1"/>
</dbReference>
<dbReference type="AlphaFoldDB" id="X6NT97"/>
<proteinExistence type="predicted"/>
<reference evidence="1 2" key="1">
    <citation type="journal article" date="2013" name="Curr. Biol.">
        <title>The Genome of the Foraminiferan Reticulomyxa filosa.</title>
        <authorList>
            <person name="Glockner G."/>
            <person name="Hulsmann N."/>
            <person name="Schleicher M."/>
            <person name="Noegel A.A."/>
            <person name="Eichinger L."/>
            <person name="Gallinger C."/>
            <person name="Pawlowski J."/>
            <person name="Sierra R."/>
            <person name="Euteneuer U."/>
            <person name="Pillet L."/>
            <person name="Moustafa A."/>
            <person name="Platzer M."/>
            <person name="Groth M."/>
            <person name="Szafranski K."/>
            <person name="Schliwa M."/>
        </authorList>
    </citation>
    <scope>NUCLEOTIDE SEQUENCE [LARGE SCALE GENOMIC DNA]</scope>
</reference>
<dbReference type="SFLD" id="SFLDG01129">
    <property type="entry name" value="C1.5:_HAD__Beta-PGM__Phosphata"/>
    <property type="match status" value="1"/>
</dbReference>
<comment type="caution">
    <text evidence="1">The sequence shown here is derived from an EMBL/GenBank/DDBJ whole genome shotgun (WGS) entry which is preliminary data.</text>
</comment>
<dbReference type="GO" id="GO:0006281">
    <property type="term" value="P:DNA repair"/>
    <property type="evidence" value="ECO:0007669"/>
    <property type="project" value="TreeGrafter"/>
</dbReference>
<dbReference type="InterPro" id="IPR041492">
    <property type="entry name" value="HAD_2"/>
</dbReference>
<sequence length="521" mass="61928">MFESENTIYEKFRDQSSFLKELFSMSVLSSLKPQSKYSIKAIIFDVGSTIFYATPKIVVRQMHHNLTKSLAADLEWDDKDEQDFNKCIKHLYYEFEQRKKHVNTGSILDEMYVDEPSVEQQVRRAIPLMSKYEHKSEEELFGLLLYLSKKKRGLYLCILFLLTHQKQSQQKQKQGFKEVLEWLVNNKYRCAVCSNENEAKRLHDSLDKFGLKKYLDKVIISTEMKLRKPDYRVVEPILNDWKEKYDINANEVVFIGDKVETDILCAKHSGMRCLLSLFYDRTDAKWESQSKIDPEFFKLRGGGHYLIHNLYLYTIVVVNNKVLELIWEVINSSWPSFMDHWTIICHQKIQYNNGKICRKRIKKLEDREFFWRPIVIGILLHKKKFNNLKKAKCMELLQMPIPFRKDIILKQIDLSADCKVPLAEQGPFDIIVPKLMYWRVAQDHDEKSAIEIKKWDDYFQTLFTQFDLKDEFGKPLFPYSVRSDNRLSPSPPSSPRNGNTDEIFHNIMWKSLYYIKKKKHK</sequence>
<dbReference type="EMBL" id="ASPP01006616">
    <property type="protein sequence ID" value="ETO28532.1"/>
    <property type="molecule type" value="Genomic_DNA"/>
</dbReference>
<accession>X6NT97</accession>
<name>X6NT97_RETFI</name>
<dbReference type="InterPro" id="IPR023214">
    <property type="entry name" value="HAD_sf"/>
</dbReference>
<dbReference type="InterPro" id="IPR050155">
    <property type="entry name" value="HAD-like_hydrolase_sf"/>
</dbReference>
<gene>
    <name evidence="1" type="ORF">RFI_08599</name>
</gene>
<evidence type="ECO:0000313" key="2">
    <source>
        <dbReference type="Proteomes" id="UP000023152"/>
    </source>
</evidence>
<dbReference type="InterPro" id="IPR036412">
    <property type="entry name" value="HAD-like_sf"/>
</dbReference>
<dbReference type="PANTHER" id="PTHR43434">
    <property type="entry name" value="PHOSPHOGLYCOLATE PHOSPHATASE"/>
    <property type="match status" value="1"/>
</dbReference>
<dbReference type="GO" id="GO:0008967">
    <property type="term" value="F:phosphoglycolate phosphatase activity"/>
    <property type="evidence" value="ECO:0007669"/>
    <property type="project" value="TreeGrafter"/>
</dbReference>